<proteinExistence type="predicted"/>
<dbReference type="AlphaFoldDB" id="A0AAN6MVV2"/>
<organism evidence="2 3">
    <name type="scientific">Diplogelasinospora grovesii</name>
    <dbReference type="NCBI Taxonomy" id="303347"/>
    <lineage>
        <taxon>Eukaryota</taxon>
        <taxon>Fungi</taxon>
        <taxon>Dikarya</taxon>
        <taxon>Ascomycota</taxon>
        <taxon>Pezizomycotina</taxon>
        <taxon>Sordariomycetes</taxon>
        <taxon>Sordariomycetidae</taxon>
        <taxon>Sordariales</taxon>
        <taxon>Diplogelasinosporaceae</taxon>
        <taxon>Diplogelasinospora</taxon>
    </lineage>
</organism>
<name>A0AAN6MVV2_9PEZI</name>
<feature type="region of interest" description="Disordered" evidence="1">
    <location>
        <begin position="177"/>
        <end position="277"/>
    </location>
</feature>
<evidence type="ECO:0000256" key="1">
    <source>
        <dbReference type="SAM" id="MobiDB-lite"/>
    </source>
</evidence>
<accession>A0AAN6MVV2</accession>
<feature type="compositionally biased region" description="Low complexity" evidence="1">
    <location>
        <begin position="207"/>
        <end position="218"/>
    </location>
</feature>
<keyword evidence="3" id="KW-1185">Reference proteome</keyword>
<gene>
    <name evidence="2" type="ORF">QBC46DRAFT_348562</name>
</gene>
<feature type="region of interest" description="Disordered" evidence="1">
    <location>
        <begin position="321"/>
        <end position="346"/>
    </location>
</feature>
<feature type="compositionally biased region" description="Acidic residues" evidence="1">
    <location>
        <begin position="512"/>
        <end position="521"/>
    </location>
</feature>
<feature type="compositionally biased region" description="Polar residues" evidence="1">
    <location>
        <begin position="186"/>
        <end position="197"/>
    </location>
</feature>
<evidence type="ECO:0000313" key="3">
    <source>
        <dbReference type="Proteomes" id="UP001303473"/>
    </source>
</evidence>
<feature type="compositionally biased region" description="Acidic residues" evidence="1">
    <location>
        <begin position="265"/>
        <end position="276"/>
    </location>
</feature>
<feature type="compositionally biased region" description="Polar residues" evidence="1">
    <location>
        <begin position="325"/>
        <end position="343"/>
    </location>
</feature>
<feature type="region of interest" description="Disordered" evidence="1">
    <location>
        <begin position="496"/>
        <end position="542"/>
    </location>
</feature>
<evidence type="ECO:0000313" key="2">
    <source>
        <dbReference type="EMBL" id="KAK3933493.1"/>
    </source>
</evidence>
<sequence>MEVLGAIASAISILDLAQKINGLRVAASPSEMQRKTGSNTATVYRQSPAFKMSSRPFYPSVLTSTAFSFKSKGNRTQYHSQLSANWRKYFTRTLKGLKFALDKAIVASMLQSVEQARHHLHMALTLASLHTSTTWQSKAGSLLNEIKADMAKHSKVLERLENSGRLRQATLDLDTQADLCHDGGLPSSNEPAENASTPGGCPKKKCPPGSRLLPRPGRVSFRKKKRQNALEIIPSSYRESPRHAEASGHSAQQGVKHGDDGGHDADDDSGDDEEPLSQDIVNAGTRETSRNIPHEPEYVLVSTNGKLVQVPVDSAMYRSVVSPPDSENSHAYATDVETTTSEPRSPITIGSHRESHILISKTVNLALCRADARSTFRKFCTERVSITDKTQTFCVIEPCADQRRPRCRHITMEIEDGEVFAAEGLPCKIQLAFFCVGEPSSDALNDSSSRRDDSVASFSGSRCRDLARGCRRLHTVFDQDDRAECALPVELFASPQVMTDDSDATAERAPSEVEDDVDETEHDQHEEQGAHDAGFPTNPDPDDDERAFDLLRMIILDDTYKPPRNIEWEVLIRFLSLIDKYSQHVGDKPLNQAKFWASLIQPSETFDRNAVPWLWIMWKLRMGPEFRKLSSTIQRQARSPISHWQDGPENEYGIKLPELILSSIVAGDLIGH</sequence>
<comment type="caution">
    <text evidence="2">The sequence shown here is derived from an EMBL/GenBank/DDBJ whole genome shotgun (WGS) entry which is preliminary data.</text>
</comment>
<reference evidence="3" key="1">
    <citation type="journal article" date="2023" name="Mol. Phylogenet. Evol.">
        <title>Genome-scale phylogeny and comparative genomics of the fungal order Sordariales.</title>
        <authorList>
            <person name="Hensen N."/>
            <person name="Bonometti L."/>
            <person name="Westerberg I."/>
            <person name="Brannstrom I.O."/>
            <person name="Guillou S."/>
            <person name="Cros-Aarteil S."/>
            <person name="Calhoun S."/>
            <person name="Haridas S."/>
            <person name="Kuo A."/>
            <person name="Mondo S."/>
            <person name="Pangilinan J."/>
            <person name="Riley R."/>
            <person name="LaButti K."/>
            <person name="Andreopoulos B."/>
            <person name="Lipzen A."/>
            <person name="Chen C."/>
            <person name="Yan M."/>
            <person name="Daum C."/>
            <person name="Ng V."/>
            <person name="Clum A."/>
            <person name="Steindorff A."/>
            <person name="Ohm R.A."/>
            <person name="Martin F."/>
            <person name="Silar P."/>
            <person name="Natvig D.O."/>
            <person name="Lalanne C."/>
            <person name="Gautier V."/>
            <person name="Ament-Velasquez S.L."/>
            <person name="Kruys A."/>
            <person name="Hutchinson M.I."/>
            <person name="Powell A.J."/>
            <person name="Barry K."/>
            <person name="Miller A.N."/>
            <person name="Grigoriev I.V."/>
            <person name="Debuchy R."/>
            <person name="Gladieux P."/>
            <person name="Hiltunen Thoren M."/>
            <person name="Johannesson H."/>
        </authorList>
    </citation>
    <scope>NUCLEOTIDE SEQUENCE [LARGE SCALE GENOMIC DNA]</scope>
    <source>
        <strain evidence="3">CBS 340.73</strain>
    </source>
</reference>
<dbReference type="Proteomes" id="UP001303473">
    <property type="component" value="Unassembled WGS sequence"/>
</dbReference>
<protein>
    <submittedName>
        <fullName evidence="2">Uncharacterized protein</fullName>
    </submittedName>
</protein>
<dbReference type="EMBL" id="MU854171">
    <property type="protein sequence ID" value="KAK3933493.1"/>
    <property type="molecule type" value="Genomic_DNA"/>
</dbReference>